<feature type="signal peptide" evidence="4">
    <location>
        <begin position="1"/>
        <end position="25"/>
    </location>
</feature>
<dbReference type="SUPFAM" id="SSF53822">
    <property type="entry name" value="Periplasmic binding protein-like I"/>
    <property type="match status" value="1"/>
</dbReference>
<keyword evidence="3" id="KW-0813">Transport</keyword>
<evidence type="ECO:0000313" key="7">
    <source>
        <dbReference type="Proteomes" id="UP000199071"/>
    </source>
</evidence>
<name>A0A1G6BAA9_9HYPH</name>
<keyword evidence="2 4" id="KW-0732">Signal</keyword>
<keyword evidence="7" id="KW-1185">Reference proteome</keyword>
<evidence type="ECO:0000313" key="6">
    <source>
        <dbReference type="EMBL" id="SDB17575.1"/>
    </source>
</evidence>
<evidence type="ECO:0000256" key="4">
    <source>
        <dbReference type="SAM" id="SignalP"/>
    </source>
</evidence>
<gene>
    <name evidence="6" type="ORF">SAMN02982931_01416</name>
</gene>
<dbReference type="InterPro" id="IPR051010">
    <property type="entry name" value="BCAA_transport"/>
</dbReference>
<dbReference type="AlphaFoldDB" id="A0A1G6BAA9"/>
<dbReference type="PANTHER" id="PTHR30483:SF6">
    <property type="entry name" value="PERIPLASMIC BINDING PROTEIN OF ABC TRANSPORTER FOR NATURAL AMINO ACIDS"/>
    <property type="match status" value="1"/>
</dbReference>
<protein>
    <submittedName>
        <fullName evidence="6">Branched-chain amino acid transport system substrate-binding protein</fullName>
    </submittedName>
</protein>
<dbReference type="GO" id="GO:0006865">
    <property type="term" value="P:amino acid transport"/>
    <property type="evidence" value="ECO:0007669"/>
    <property type="project" value="UniProtKB-KW"/>
</dbReference>
<dbReference type="RefSeq" id="WP_090875672.1">
    <property type="nucleotide sequence ID" value="NZ_FMXQ01000002.1"/>
</dbReference>
<evidence type="ECO:0000259" key="5">
    <source>
        <dbReference type="Pfam" id="PF13458"/>
    </source>
</evidence>
<dbReference type="PANTHER" id="PTHR30483">
    <property type="entry name" value="LEUCINE-SPECIFIC-BINDING PROTEIN"/>
    <property type="match status" value="1"/>
</dbReference>
<dbReference type="EMBL" id="FMXQ01000002">
    <property type="protein sequence ID" value="SDB17575.1"/>
    <property type="molecule type" value="Genomic_DNA"/>
</dbReference>
<reference evidence="6 7" key="1">
    <citation type="submission" date="2016-10" db="EMBL/GenBank/DDBJ databases">
        <authorList>
            <person name="de Groot N.N."/>
        </authorList>
    </citation>
    <scope>NUCLEOTIDE SEQUENCE [LARGE SCALE GENOMIC DNA]</scope>
    <source>
        <strain evidence="6 7">ATCC 35022</strain>
    </source>
</reference>
<feature type="domain" description="Leucine-binding protein" evidence="5">
    <location>
        <begin position="28"/>
        <end position="364"/>
    </location>
</feature>
<evidence type="ECO:0000256" key="1">
    <source>
        <dbReference type="ARBA" id="ARBA00010062"/>
    </source>
</evidence>
<dbReference type="Proteomes" id="UP000199071">
    <property type="component" value="Unassembled WGS sequence"/>
</dbReference>
<comment type="similarity">
    <text evidence="1">Belongs to the leucine-binding protein family.</text>
</comment>
<feature type="chain" id="PRO_5011517316" evidence="4">
    <location>
        <begin position="26"/>
        <end position="373"/>
    </location>
</feature>
<dbReference type="CDD" id="cd06346">
    <property type="entry name" value="PBP1_ABC_ligand_binding-like"/>
    <property type="match status" value="1"/>
</dbReference>
<proteinExistence type="inferred from homology"/>
<evidence type="ECO:0000256" key="3">
    <source>
        <dbReference type="ARBA" id="ARBA00022970"/>
    </source>
</evidence>
<accession>A0A1G6BAA9</accession>
<keyword evidence="3" id="KW-0029">Amino-acid transport</keyword>
<dbReference type="Pfam" id="PF13458">
    <property type="entry name" value="Peripla_BP_6"/>
    <property type="match status" value="1"/>
</dbReference>
<sequence length="373" mass="39023">MKRNLLNAAVFAAAAIVAQPGALLAADTIPVGVIANLTGQDVNTSLQMARGVELAADEINAAGGIDGKMIELIVEDSEYKAQEALTAATKLYQVNQVPAVIMFGGSSLMIPVGELAQQEGKVLINTSSSSAKLGDYPGALFSILPLDNIVGKELGQYVYDKGARSIATIVPNNTFGTGIADAAGAAFEAAGGKIVRKVAYTEGQPDYRADVQAIIAAEPDALVGVGYGDDSRTVFKNARELGFDAPWYAAYPSIFAVENEEWMNGKLSGVDNGGYANDGGAAVLAAYKAKWPDEDEPLAHIYYGYDAMMVLAKAIEAGGVESAEIAAALPSVVESYVGATGKIVWDDRGQRIDPPLDIIEYKGGKFETVGTID</sequence>
<organism evidence="6 7">
    <name type="scientific">Bauldia litoralis</name>
    <dbReference type="NCBI Taxonomy" id="665467"/>
    <lineage>
        <taxon>Bacteria</taxon>
        <taxon>Pseudomonadati</taxon>
        <taxon>Pseudomonadota</taxon>
        <taxon>Alphaproteobacteria</taxon>
        <taxon>Hyphomicrobiales</taxon>
        <taxon>Kaistiaceae</taxon>
        <taxon>Bauldia</taxon>
    </lineage>
</organism>
<dbReference type="InterPro" id="IPR028081">
    <property type="entry name" value="Leu-bd"/>
</dbReference>
<dbReference type="Gene3D" id="3.40.50.2300">
    <property type="match status" value="2"/>
</dbReference>
<dbReference type="STRING" id="665467.SAMN02982931_01416"/>
<evidence type="ECO:0000256" key="2">
    <source>
        <dbReference type="ARBA" id="ARBA00022729"/>
    </source>
</evidence>
<dbReference type="InterPro" id="IPR028082">
    <property type="entry name" value="Peripla_BP_I"/>
</dbReference>
<dbReference type="OrthoDB" id="9791590at2"/>